<keyword evidence="8 12" id="KW-0808">Transferase</keyword>
<comment type="similarity">
    <text evidence="3 12">Belongs to the NadC/ModD family.</text>
</comment>
<dbReference type="Pfam" id="PF01729">
    <property type="entry name" value="QRPTase_C"/>
    <property type="match status" value="1"/>
</dbReference>
<feature type="domain" description="Quinolinate phosphoribosyl transferase C-terminal" evidence="14">
    <location>
        <begin position="112"/>
        <end position="277"/>
    </location>
</feature>
<evidence type="ECO:0000256" key="8">
    <source>
        <dbReference type="ARBA" id="ARBA00022679"/>
    </source>
</evidence>
<dbReference type="UniPathway" id="UPA00253">
    <property type="reaction ID" value="UER00331"/>
</dbReference>
<dbReference type="PANTHER" id="PTHR32179">
    <property type="entry name" value="NICOTINATE-NUCLEOTIDE PYROPHOSPHORYLASE [CARBOXYLATING]"/>
    <property type="match status" value="1"/>
</dbReference>
<dbReference type="InterPro" id="IPR022412">
    <property type="entry name" value="Quinolinate_PRibosylTrfase_N"/>
</dbReference>
<comment type="pathway">
    <text evidence="2">Cofactor biosynthesis; NAD(+) biosynthesis; nicotinate D-ribonucleotide from quinolinate: step 1/1.</text>
</comment>
<dbReference type="InterPro" id="IPR027277">
    <property type="entry name" value="NadC/ModD"/>
</dbReference>
<accession>A0A1I1B9N0</accession>
<dbReference type="OrthoDB" id="9782546at2"/>
<dbReference type="GO" id="GO:0034213">
    <property type="term" value="P:quinolinate catabolic process"/>
    <property type="evidence" value="ECO:0007669"/>
    <property type="project" value="TreeGrafter"/>
</dbReference>
<dbReference type="EMBL" id="FOKI01000076">
    <property type="protein sequence ID" value="SFB46502.1"/>
    <property type="molecule type" value="Genomic_DNA"/>
</dbReference>
<name>A0A1I1B9N0_9CLOT</name>
<dbReference type="InterPro" id="IPR036068">
    <property type="entry name" value="Nicotinate_pribotase-like_C"/>
</dbReference>
<evidence type="ECO:0000256" key="13">
    <source>
        <dbReference type="PIRSR" id="PIRSR006250-1"/>
    </source>
</evidence>
<dbReference type="InterPro" id="IPR004393">
    <property type="entry name" value="NadC"/>
</dbReference>
<dbReference type="EC" id="2.4.2.19" evidence="5"/>
<dbReference type="PANTHER" id="PTHR32179:SF3">
    <property type="entry name" value="NICOTINATE-NUCLEOTIDE PYROPHOSPHORYLASE [CARBOXYLATING]"/>
    <property type="match status" value="1"/>
</dbReference>
<dbReference type="RefSeq" id="WP_090043288.1">
    <property type="nucleotide sequence ID" value="NZ_FOKI01000076.1"/>
</dbReference>
<feature type="binding site" evidence="13">
    <location>
        <position position="157"/>
    </location>
    <ligand>
        <name>substrate</name>
    </ligand>
</feature>
<feature type="domain" description="Quinolinate phosphoribosyl transferase N-terminal" evidence="15">
    <location>
        <begin position="26"/>
        <end position="110"/>
    </location>
</feature>
<evidence type="ECO:0000256" key="2">
    <source>
        <dbReference type="ARBA" id="ARBA00004893"/>
    </source>
</evidence>
<dbReference type="InterPro" id="IPR037128">
    <property type="entry name" value="Quinolinate_PRibosylTase_N_sf"/>
</dbReference>
<dbReference type="InterPro" id="IPR002638">
    <property type="entry name" value="Quinolinate_PRibosylTrfase_C"/>
</dbReference>
<dbReference type="FunFam" id="3.20.20.70:FF:000030">
    <property type="entry name" value="Nicotinate-nucleotide pyrophosphorylase, carboxylating"/>
    <property type="match status" value="1"/>
</dbReference>
<evidence type="ECO:0000313" key="16">
    <source>
        <dbReference type="EMBL" id="SFB46502.1"/>
    </source>
</evidence>
<dbReference type="Gene3D" id="3.90.1170.20">
    <property type="entry name" value="Quinolinate phosphoribosyl transferase, N-terminal domain"/>
    <property type="match status" value="1"/>
</dbReference>
<evidence type="ECO:0000256" key="5">
    <source>
        <dbReference type="ARBA" id="ARBA00011944"/>
    </source>
</evidence>
<dbReference type="InterPro" id="IPR013785">
    <property type="entry name" value="Aldolase_TIM"/>
</dbReference>
<evidence type="ECO:0000256" key="12">
    <source>
        <dbReference type="PIRNR" id="PIRNR006250"/>
    </source>
</evidence>
<keyword evidence="17" id="KW-1185">Reference proteome</keyword>
<dbReference type="CDD" id="cd01572">
    <property type="entry name" value="QPRTase"/>
    <property type="match status" value="1"/>
</dbReference>
<feature type="binding site" evidence="13">
    <location>
        <begin position="262"/>
        <end position="264"/>
    </location>
    <ligand>
        <name>substrate</name>
    </ligand>
</feature>
<evidence type="ECO:0000256" key="9">
    <source>
        <dbReference type="ARBA" id="ARBA00033102"/>
    </source>
</evidence>
<feature type="binding site" evidence="13">
    <location>
        <begin position="241"/>
        <end position="243"/>
    </location>
    <ligand>
        <name>substrate</name>
    </ligand>
</feature>
<dbReference type="STRING" id="84698.SAMN04488528_10768"/>
<organism evidence="16 17">
    <name type="scientific">Clostridium frigidicarnis</name>
    <dbReference type="NCBI Taxonomy" id="84698"/>
    <lineage>
        <taxon>Bacteria</taxon>
        <taxon>Bacillati</taxon>
        <taxon>Bacillota</taxon>
        <taxon>Clostridia</taxon>
        <taxon>Eubacteriales</taxon>
        <taxon>Clostridiaceae</taxon>
        <taxon>Clostridium</taxon>
    </lineage>
</organism>
<evidence type="ECO:0000256" key="7">
    <source>
        <dbReference type="ARBA" id="ARBA00022676"/>
    </source>
</evidence>
<proteinExistence type="inferred from homology"/>
<evidence type="ECO:0000256" key="4">
    <source>
        <dbReference type="ARBA" id="ARBA00011218"/>
    </source>
</evidence>
<evidence type="ECO:0000256" key="1">
    <source>
        <dbReference type="ARBA" id="ARBA00003237"/>
    </source>
</evidence>
<dbReference type="GO" id="GO:0009435">
    <property type="term" value="P:NAD+ biosynthetic process"/>
    <property type="evidence" value="ECO:0007669"/>
    <property type="project" value="UniProtKB-UniPathway"/>
</dbReference>
<feature type="binding site" evidence="13">
    <location>
        <position position="167"/>
    </location>
    <ligand>
        <name>substrate</name>
    </ligand>
</feature>
<feature type="binding site" evidence="13">
    <location>
        <position position="197"/>
    </location>
    <ligand>
        <name>substrate</name>
    </ligand>
</feature>
<feature type="binding site" evidence="13">
    <location>
        <begin position="133"/>
        <end position="135"/>
    </location>
    <ligand>
        <name>substrate</name>
    </ligand>
</feature>
<feature type="binding site" evidence="13">
    <location>
        <position position="218"/>
    </location>
    <ligand>
        <name>substrate</name>
    </ligand>
</feature>
<reference evidence="16 17" key="1">
    <citation type="submission" date="2016-10" db="EMBL/GenBank/DDBJ databases">
        <authorList>
            <person name="de Groot N.N."/>
        </authorList>
    </citation>
    <scope>NUCLEOTIDE SEQUENCE [LARGE SCALE GENOMIC DNA]</scope>
    <source>
        <strain evidence="16 17">DSM 12271</strain>
    </source>
</reference>
<dbReference type="SUPFAM" id="SSF54675">
    <property type="entry name" value="Nicotinate/Quinolinate PRTase N-terminal domain-like"/>
    <property type="match status" value="1"/>
</dbReference>
<comment type="subunit">
    <text evidence="4">Hexamer formed by 3 homodimers.</text>
</comment>
<dbReference type="AlphaFoldDB" id="A0A1I1B9N0"/>
<dbReference type="SUPFAM" id="SSF51690">
    <property type="entry name" value="Nicotinate/Quinolinate PRTase C-terminal domain-like"/>
    <property type="match status" value="1"/>
</dbReference>
<sequence length="282" mass="31355">MAECLNMLNVDKYILSALEEDINNEDITTCAILQNKVIGQAELIAKEEGTIAGLSIFKRVFQILGNVGIEFYFKDGDFVKKGCIIGKITGDMRNILSGERTALNFLQRMSGIATTTRKYSDKLQDLKAKVLDTRKTTPNMRAFEKYAVKMGGGYNHRFNLSDGVLIKDNHIGAAGSIKEAVERVRKYNSFVRKIEVEVENLNMVKEALEEKVDIIMLDNMSIGEIKEAVSLIREKATIEVSGNVSLDNIRDIGETGVDYISIGALTHSSPILDLSIKNLKQI</sequence>
<dbReference type="Pfam" id="PF02749">
    <property type="entry name" value="QRPTase_N"/>
    <property type="match status" value="1"/>
</dbReference>
<dbReference type="Proteomes" id="UP000198619">
    <property type="component" value="Unassembled WGS sequence"/>
</dbReference>
<comment type="function">
    <text evidence="1">Involved in the catabolism of quinolinic acid (QA).</text>
</comment>
<comment type="catalytic activity">
    <reaction evidence="10">
        <text>nicotinate beta-D-ribonucleotide + CO2 + diphosphate = quinolinate + 5-phospho-alpha-D-ribose 1-diphosphate + 2 H(+)</text>
        <dbReference type="Rhea" id="RHEA:12733"/>
        <dbReference type="ChEBI" id="CHEBI:15378"/>
        <dbReference type="ChEBI" id="CHEBI:16526"/>
        <dbReference type="ChEBI" id="CHEBI:29959"/>
        <dbReference type="ChEBI" id="CHEBI:33019"/>
        <dbReference type="ChEBI" id="CHEBI:57502"/>
        <dbReference type="ChEBI" id="CHEBI:58017"/>
        <dbReference type="EC" id="2.4.2.19"/>
    </reaction>
</comment>
<evidence type="ECO:0000313" key="17">
    <source>
        <dbReference type="Proteomes" id="UP000198619"/>
    </source>
</evidence>
<dbReference type="Gene3D" id="3.20.20.70">
    <property type="entry name" value="Aldolase class I"/>
    <property type="match status" value="1"/>
</dbReference>
<evidence type="ECO:0000259" key="14">
    <source>
        <dbReference type="Pfam" id="PF01729"/>
    </source>
</evidence>
<dbReference type="GO" id="GO:0005737">
    <property type="term" value="C:cytoplasm"/>
    <property type="evidence" value="ECO:0007669"/>
    <property type="project" value="TreeGrafter"/>
</dbReference>
<dbReference type="GO" id="GO:0004514">
    <property type="term" value="F:nicotinate-nucleotide diphosphorylase (carboxylating) activity"/>
    <property type="evidence" value="ECO:0007669"/>
    <property type="project" value="UniProtKB-EC"/>
</dbReference>
<evidence type="ECO:0000256" key="11">
    <source>
        <dbReference type="ARBA" id="ARBA00069173"/>
    </source>
</evidence>
<keyword evidence="7 12" id="KW-0328">Glycosyltransferase</keyword>
<evidence type="ECO:0000256" key="6">
    <source>
        <dbReference type="ARBA" id="ARBA00022642"/>
    </source>
</evidence>
<dbReference type="NCBIfam" id="TIGR00078">
    <property type="entry name" value="nadC"/>
    <property type="match status" value="1"/>
</dbReference>
<protein>
    <recommendedName>
        <fullName evidence="11">Probable nicotinate-nucleotide pyrophosphorylase [carboxylating]</fullName>
        <ecNumber evidence="5">2.4.2.19</ecNumber>
    </recommendedName>
    <alternativeName>
        <fullName evidence="9">Quinolinate phosphoribosyltransferase [decarboxylating]</fullName>
    </alternativeName>
</protein>
<keyword evidence="6" id="KW-0662">Pyridine nucleotide biosynthesis</keyword>
<evidence type="ECO:0000256" key="3">
    <source>
        <dbReference type="ARBA" id="ARBA00009400"/>
    </source>
</evidence>
<dbReference type="PIRSF" id="PIRSF006250">
    <property type="entry name" value="NadC_ModD"/>
    <property type="match status" value="1"/>
</dbReference>
<gene>
    <name evidence="16" type="ORF">SAMN04488528_10768</name>
</gene>
<dbReference type="FunFam" id="3.90.1170.20:FF:000001">
    <property type="entry name" value="Nicotinate-nucleotide diphosphorylase (Carboxylating)"/>
    <property type="match status" value="1"/>
</dbReference>
<feature type="binding site" evidence="13">
    <location>
        <position position="100"/>
    </location>
    <ligand>
        <name>substrate</name>
    </ligand>
</feature>
<evidence type="ECO:0000259" key="15">
    <source>
        <dbReference type="Pfam" id="PF02749"/>
    </source>
</evidence>
<evidence type="ECO:0000256" key="10">
    <source>
        <dbReference type="ARBA" id="ARBA00047445"/>
    </source>
</evidence>